<keyword evidence="2" id="KW-1185">Reference proteome</keyword>
<dbReference type="RefSeq" id="WP_204499263.1">
    <property type="nucleotide sequence ID" value="NZ_JAFBDR010000009.1"/>
</dbReference>
<accession>A0ABS2N0C0</accession>
<dbReference type="Proteomes" id="UP001296943">
    <property type="component" value="Unassembled WGS sequence"/>
</dbReference>
<evidence type="ECO:0008006" key="3">
    <source>
        <dbReference type="Google" id="ProtNLM"/>
    </source>
</evidence>
<proteinExistence type="predicted"/>
<evidence type="ECO:0000313" key="2">
    <source>
        <dbReference type="Proteomes" id="UP001296943"/>
    </source>
</evidence>
<evidence type="ECO:0000313" key="1">
    <source>
        <dbReference type="EMBL" id="MBM7571557.1"/>
    </source>
</evidence>
<comment type="caution">
    <text evidence="1">The sequence shown here is derived from an EMBL/GenBank/DDBJ whole genome shotgun (WGS) entry which is preliminary data.</text>
</comment>
<protein>
    <recommendedName>
        <fullName evidence="3">Zasp-like motif domain-containing protein</fullName>
    </recommendedName>
</protein>
<sequence>MGYLLPVQHYQYTSYHDRTGKMKVDPYPVEKLYQSQLPLAYQKQQKPPTANTSPISRKKLYSPTAIHQAAIEKIITDITGKGKYVNEKV</sequence>
<reference evidence="1 2" key="1">
    <citation type="submission" date="2021-01" db="EMBL/GenBank/DDBJ databases">
        <title>Genomic Encyclopedia of Type Strains, Phase IV (KMG-IV): sequencing the most valuable type-strain genomes for metagenomic binning, comparative biology and taxonomic classification.</title>
        <authorList>
            <person name="Goeker M."/>
        </authorList>
    </citation>
    <scope>NUCLEOTIDE SEQUENCE [LARGE SCALE GENOMIC DNA]</scope>
    <source>
        <strain evidence="1 2">DSM 23711</strain>
    </source>
</reference>
<name>A0ABS2N0C0_9BACI</name>
<organism evidence="1 2">
    <name type="scientific">Aquibacillus albus</name>
    <dbReference type="NCBI Taxonomy" id="1168171"/>
    <lineage>
        <taxon>Bacteria</taxon>
        <taxon>Bacillati</taxon>
        <taxon>Bacillota</taxon>
        <taxon>Bacilli</taxon>
        <taxon>Bacillales</taxon>
        <taxon>Bacillaceae</taxon>
        <taxon>Aquibacillus</taxon>
    </lineage>
</organism>
<gene>
    <name evidence="1" type="ORF">JOC48_002053</name>
</gene>
<dbReference type="EMBL" id="JAFBDR010000009">
    <property type="protein sequence ID" value="MBM7571557.1"/>
    <property type="molecule type" value="Genomic_DNA"/>
</dbReference>